<accession>A0A1H0YN04</accession>
<dbReference type="SUPFAM" id="SSF53448">
    <property type="entry name" value="Nucleotide-diphospho-sugar transferases"/>
    <property type="match status" value="1"/>
</dbReference>
<feature type="transmembrane region" description="Helical" evidence="9">
    <location>
        <begin position="258"/>
        <end position="276"/>
    </location>
</feature>
<evidence type="ECO:0000256" key="2">
    <source>
        <dbReference type="ARBA" id="ARBA00004760"/>
    </source>
</evidence>
<reference evidence="11" key="2">
    <citation type="submission" date="2016-10" db="EMBL/GenBank/DDBJ databases">
        <authorList>
            <person name="de Groot N.N."/>
        </authorList>
    </citation>
    <scope>NUCLEOTIDE SEQUENCE [LARGE SCALE GENOMIC DNA]</scope>
    <source>
        <strain evidence="11">CGMCC 1.12397</strain>
    </source>
</reference>
<organism evidence="11 12">
    <name type="scientific">Halopelagius longus</name>
    <dbReference type="NCBI Taxonomy" id="1236180"/>
    <lineage>
        <taxon>Archaea</taxon>
        <taxon>Methanobacteriati</taxon>
        <taxon>Methanobacteriota</taxon>
        <taxon>Stenosarchaea group</taxon>
        <taxon>Halobacteria</taxon>
        <taxon>Halobacteriales</taxon>
        <taxon>Haloferacaceae</taxon>
    </lineage>
</organism>
<dbReference type="OrthoDB" id="27596at2157"/>
<dbReference type="InterPro" id="IPR025993">
    <property type="entry name" value="Ceramide_glucosylTrfase"/>
</dbReference>
<evidence type="ECO:0000313" key="13">
    <source>
        <dbReference type="Proteomes" id="UP000255421"/>
    </source>
</evidence>
<reference evidence="10 13" key="3">
    <citation type="submission" date="2018-07" db="EMBL/GenBank/DDBJ databases">
        <title>Genome sequence of extremly halophilic archaeon Halopelagius longus strain BC12-B1.</title>
        <authorList>
            <person name="Zhang X."/>
        </authorList>
    </citation>
    <scope>NUCLEOTIDE SEQUENCE [LARGE SCALE GENOMIC DNA]</scope>
    <source>
        <strain evidence="10 13">BC12-B1</strain>
    </source>
</reference>
<comment type="pathway">
    <text evidence="2">Lipid metabolism; sphingolipid metabolism.</text>
</comment>
<dbReference type="AlphaFoldDB" id="A0A1H0YN04"/>
<evidence type="ECO:0000313" key="10">
    <source>
        <dbReference type="EMBL" id="RDI72571.1"/>
    </source>
</evidence>
<gene>
    <name evidence="10" type="ORF">DWB78_13055</name>
    <name evidence="11" type="ORF">SAMN05216278_0726</name>
</gene>
<comment type="pathway">
    <text evidence="3">Sphingolipid metabolism.</text>
</comment>
<dbReference type="GO" id="GO:0016757">
    <property type="term" value="F:glycosyltransferase activity"/>
    <property type="evidence" value="ECO:0007669"/>
    <property type="project" value="UniProtKB-KW"/>
</dbReference>
<keyword evidence="13" id="KW-1185">Reference proteome</keyword>
<dbReference type="GO" id="GO:0016020">
    <property type="term" value="C:membrane"/>
    <property type="evidence" value="ECO:0007669"/>
    <property type="project" value="UniProtKB-SubCell"/>
</dbReference>
<dbReference type="Proteomes" id="UP000255421">
    <property type="component" value="Unassembled WGS sequence"/>
</dbReference>
<dbReference type="InterPro" id="IPR029044">
    <property type="entry name" value="Nucleotide-diphossugar_trans"/>
</dbReference>
<keyword evidence="7 9" id="KW-1133">Transmembrane helix</keyword>
<dbReference type="Gene3D" id="3.90.550.10">
    <property type="entry name" value="Spore Coat Polysaccharide Biosynthesis Protein SpsA, Chain A"/>
    <property type="match status" value="1"/>
</dbReference>
<dbReference type="EMBL" id="QQST01000001">
    <property type="protein sequence ID" value="RDI72571.1"/>
    <property type="molecule type" value="Genomic_DNA"/>
</dbReference>
<evidence type="ECO:0000256" key="3">
    <source>
        <dbReference type="ARBA" id="ARBA00004991"/>
    </source>
</evidence>
<evidence type="ECO:0000256" key="5">
    <source>
        <dbReference type="ARBA" id="ARBA00022679"/>
    </source>
</evidence>
<keyword evidence="8 9" id="KW-0472">Membrane</keyword>
<keyword evidence="6 9" id="KW-0812">Transmembrane</keyword>
<keyword evidence="5 11" id="KW-0808">Transferase</keyword>
<feature type="transmembrane region" description="Helical" evidence="9">
    <location>
        <begin position="215"/>
        <end position="246"/>
    </location>
</feature>
<name>A0A1H0YN04_9EURY</name>
<protein>
    <submittedName>
        <fullName evidence="11">Glycosyl transferase family 21</fullName>
    </submittedName>
    <submittedName>
        <fullName evidence="10">Glycosyltransferase</fullName>
    </submittedName>
</protein>
<evidence type="ECO:0000313" key="11">
    <source>
        <dbReference type="EMBL" id="SDQ16341.1"/>
    </source>
</evidence>
<proteinExistence type="predicted"/>
<evidence type="ECO:0000313" key="12">
    <source>
        <dbReference type="Proteomes" id="UP000199289"/>
    </source>
</evidence>
<dbReference type="Pfam" id="PF13506">
    <property type="entry name" value="Glyco_transf_21"/>
    <property type="match status" value="1"/>
</dbReference>
<evidence type="ECO:0000256" key="7">
    <source>
        <dbReference type="ARBA" id="ARBA00022989"/>
    </source>
</evidence>
<evidence type="ECO:0000256" key="9">
    <source>
        <dbReference type="SAM" id="Phobius"/>
    </source>
</evidence>
<evidence type="ECO:0000256" key="1">
    <source>
        <dbReference type="ARBA" id="ARBA00004141"/>
    </source>
</evidence>
<dbReference type="EMBL" id="FNKQ01000001">
    <property type="protein sequence ID" value="SDQ16341.1"/>
    <property type="molecule type" value="Genomic_DNA"/>
</dbReference>
<evidence type="ECO:0000256" key="8">
    <source>
        <dbReference type="ARBA" id="ARBA00023136"/>
    </source>
</evidence>
<dbReference type="Proteomes" id="UP000199289">
    <property type="component" value="Unassembled WGS sequence"/>
</dbReference>
<evidence type="ECO:0000256" key="4">
    <source>
        <dbReference type="ARBA" id="ARBA00022676"/>
    </source>
</evidence>
<keyword evidence="4" id="KW-0328">Glycosyltransferase</keyword>
<evidence type="ECO:0000256" key="6">
    <source>
        <dbReference type="ARBA" id="ARBA00022692"/>
    </source>
</evidence>
<dbReference type="RefSeq" id="WP_092533018.1">
    <property type="nucleotide sequence ID" value="NZ_FNKQ01000001.1"/>
</dbReference>
<reference evidence="12" key="1">
    <citation type="submission" date="2016-10" db="EMBL/GenBank/DDBJ databases">
        <authorList>
            <person name="Varghese N."/>
            <person name="Submissions S."/>
        </authorList>
    </citation>
    <scope>NUCLEOTIDE SEQUENCE [LARGE SCALE GENOMIC DNA]</scope>
    <source>
        <strain evidence="12">CGMCC 1.12397</strain>
    </source>
</reference>
<sequence length="300" mass="32058">MASVILPSNRWTDGAADVAADVREDDELLVVCDSENASVVSDAPDEVTVLVAGDPEGCAGKANALAYGMERATHDVVVWTDDDVSRDSGWRDRLVSMARNRGAATEVPVYVGGGIWPLLEPAFVLLGSLGLVEGGFVWGGGVAFDRTEIDEDALRSDLRRTVGDDSVLSTYLDDPWADEDHPREVPVSGAPGDVYDRIARFAKAAYFFDRAGTSVLLAASFVAAALFALFPVFGVVAATTLAAAGYAKLGVRRASVVLAYPSVLCLPVALLAGILAPRFEWGGRRYEWRDAFDVRVVDDE</sequence>
<comment type="subcellular location">
    <subcellularLocation>
        <location evidence="1">Membrane</location>
        <topology evidence="1">Multi-pass membrane protein</topology>
    </subcellularLocation>
</comment>